<reference evidence="8" key="1">
    <citation type="journal article" date="2021" name="Sci. Rep.">
        <title>Diploid genomic architecture of Nitzschia inconspicua, an elite biomass production diatom.</title>
        <authorList>
            <person name="Oliver A."/>
            <person name="Podell S."/>
            <person name="Pinowska A."/>
            <person name="Traller J.C."/>
            <person name="Smith S.R."/>
            <person name="McClure R."/>
            <person name="Beliaev A."/>
            <person name="Bohutskyi P."/>
            <person name="Hill E.A."/>
            <person name="Rabines A."/>
            <person name="Zheng H."/>
            <person name="Allen L.Z."/>
            <person name="Kuo A."/>
            <person name="Grigoriev I.V."/>
            <person name="Allen A.E."/>
            <person name="Hazlebeck D."/>
            <person name="Allen E.E."/>
        </authorList>
    </citation>
    <scope>NUCLEOTIDE SEQUENCE</scope>
    <source>
        <strain evidence="8">Hildebrandi</strain>
    </source>
</reference>
<dbReference type="GO" id="GO:0003735">
    <property type="term" value="F:structural constituent of ribosome"/>
    <property type="evidence" value="ECO:0007669"/>
    <property type="project" value="TreeGrafter"/>
</dbReference>
<feature type="signal peptide" evidence="5">
    <location>
        <begin position="1"/>
        <end position="19"/>
    </location>
</feature>
<gene>
    <name evidence="7" type="ORF">IV203_002668</name>
    <name evidence="8" type="ORF">IV203_034608</name>
</gene>
<evidence type="ECO:0000256" key="5">
    <source>
        <dbReference type="SAM" id="SignalP"/>
    </source>
</evidence>
<feature type="compositionally biased region" description="Low complexity" evidence="4">
    <location>
        <begin position="37"/>
        <end position="58"/>
    </location>
</feature>
<protein>
    <submittedName>
        <fullName evidence="8">30S ribosomal protein S1</fullName>
    </submittedName>
</protein>
<keyword evidence="1 8" id="KW-0689">Ribosomal protein</keyword>
<dbReference type="GO" id="GO:0005840">
    <property type="term" value="C:ribosome"/>
    <property type="evidence" value="ECO:0007669"/>
    <property type="project" value="UniProtKB-KW"/>
</dbReference>
<feature type="region of interest" description="Disordered" evidence="4">
    <location>
        <begin position="21"/>
        <end position="58"/>
    </location>
</feature>
<feature type="domain" description="S1 motif" evidence="6">
    <location>
        <begin position="195"/>
        <end position="259"/>
    </location>
</feature>
<dbReference type="Pfam" id="PF00575">
    <property type="entry name" value="S1"/>
    <property type="match status" value="3"/>
</dbReference>
<dbReference type="PROSITE" id="PS50126">
    <property type="entry name" value="S1"/>
    <property type="match status" value="3"/>
</dbReference>
<evidence type="ECO:0000313" key="9">
    <source>
        <dbReference type="Proteomes" id="UP000693970"/>
    </source>
</evidence>
<feature type="domain" description="S1 motif" evidence="6">
    <location>
        <begin position="273"/>
        <end position="341"/>
    </location>
</feature>
<dbReference type="GO" id="GO:0003729">
    <property type="term" value="F:mRNA binding"/>
    <property type="evidence" value="ECO:0007669"/>
    <property type="project" value="TreeGrafter"/>
</dbReference>
<dbReference type="CDD" id="cd04465">
    <property type="entry name" value="S1_RPS1_repeat_ec2_hs2"/>
    <property type="match status" value="1"/>
</dbReference>
<dbReference type="EMBL" id="JAGRRH010000045">
    <property type="protein sequence ID" value="KAG7338939.1"/>
    <property type="molecule type" value="Genomic_DNA"/>
</dbReference>
<dbReference type="FunFam" id="2.40.50.140:FF:000051">
    <property type="entry name" value="RNA-binding transcriptional accessory protein"/>
    <property type="match status" value="1"/>
</dbReference>
<feature type="chain" id="PRO_5039882969" evidence="5">
    <location>
        <begin position="20"/>
        <end position="427"/>
    </location>
</feature>
<comment type="function">
    <text evidence="3">Associates with the EF-Tu.GDP complex and induces the exchange of GDP to GTP. It remains bound to the aminoacyl-tRNA.EF-Tu.GTP complex up to the GTP hydrolysis stage on the ribosome.</text>
</comment>
<reference evidence="8" key="2">
    <citation type="submission" date="2021-04" db="EMBL/GenBank/DDBJ databases">
        <authorList>
            <person name="Podell S."/>
        </authorList>
    </citation>
    <scope>NUCLEOTIDE SEQUENCE</scope>
    <source>
        <strain evidence="8">Hildebrandi</strain>
    </source>
</reference>
<dbReference type="PANTHER" id="PTHR10724">
    <property type="entry name" value="30S RIBOSOMAL PROTEIN S1"/>
    <property type="match status" value="1"/>
</dbReference>
<keyword evidence="2" id="KW-0687">Ribonucleoprotein</keyword>
<feature type="compositionally biased region" description="Low complexity" evidence="4">
    <location>
        <begin position="408"/>
        <end position="427"/>
    </location>
</feature>
<evidence type="ECO:0000313" key="7">
    <source>
        <dbReference type="EMBL" id="KAG7338939.1"/>
    </source>
</evidence>
<dbReference type="GO" id="GO:0006412">
    <property type="term" value="P:translation"/>
    <property type="evidence" value="ECO:0007669"/>
    <property type="project" value="TreeGrafter"/>
</dbReference>
<keyword evidence="9" id="KW-1185">Reference proteome</keyword>
<dbReference type="SMART" id="SM00316">
    <property type="entry name" value="S1"/>
    <property type="match status" value="3"/>
</dbReference>
<proteinExistence type="predicted"/>
<dbReference type="OrthoDB" id="412781at2759"/>
<dbReference type="Proteomes" id="UP000693970">
    <property type="component" value="Unassembled WGS sequence"/>
</dbReference>
<evidence type="ECO:0000313" key="8">
    <source>
        <dbReference type="EMBL" id="KAG7359510.1"/>
    </source>
</evidence>
<accession>A0A9K3LBQ0</accession>
<dbReference type="InterPro" id="IPR050437">
    <property type="entry name" value="Ribos_protein_bS1-like"/>
</dbReference>
<feature type="compositionally biased region" description="Polar residues" evidence="4">
    <location>
        <begin position="21"/>
        <end position="31"/>
    </location>
</feature>
<evidence type="ECO:0000256" key="2">
    <source>
        <dbReference type="ARBA" id="ARBA00023274"/>
    </source>
</evidence>
<comment type="caution">
    <text evidence="8">The sequence shown here is derived from an EMBL/GenBank/DDBJ whole genome shotgun (WGS) entry which is preliminary data.</text>
</comment>
<dbReference type="PANTHER" id="PTHR10724:SF7">
    <property type="entry name" value="SMALL RIBOSOMAL SUBUNIT PROTEIN BS1C"/>
    <property type="match status" value="1"/>
</dbReference>
<dbReference type="InterPro" id="IPR003029">
    <property type="entry name" value="S1_domain"/>
</dbReference>
<organism evidence="8 9">
    <name type="scientific">Nitzschia inconspicua</name>
    <dbReference type="NCBI Taxonomy" id="303405"/>
    <lineage>
        <taxon>Eukaryota</taxon>
        <taxon>Sar</taxon>
        <taxon>Stramenopiles</taxon>
        <taxon>Ochrophyta</taxon>
        <taxon>Bacillariophyta</taxon>
        <taxon>Bacillariophyceae</taxon>
        <taxon>Bacillariophycidae</taxon>
        <taxon>Bacillariales</taxon>
        <taxon>Bacillariaceae</taxon>
        <taxon>Nitzschia</taxon>
    </lineage>
</organism>
<feature type="region of interest" description="Disordered" evidence="4">
    <location>
        <begin position="395"/>
        <end position="427"/>
    </location>
</feature>
<feature type="domain" description="S1 motif" evidence="6">
    <location>
        <begin position="106"/>
        <end position="177"/>
    </location>
</feature>
<name>A0A9K3LBQ0_9STRA</name>
<dbReference type="EMBL" id="JAGRRH010000013">
    <property type="protein sequence ID" value="KAG7359510.1"/>
    <property type="molecule type" value="Genomic_DNA"/>
</dbReference>
<evidence type="ECO:0000256" key="3">
    <source>
        <dbReference type="ARBA" id="ARBA00025453"/>
    </source>
</evidence>
<evidence type="ECO:0000256" key="4">
    <source>
        <dbReference type="SAM" id="MobiDB-lite"/>
    </source>
</evidence>
<dbReference type="AlphaFoldDB" id="A0A9K3LBQ0"/>
<dbReference type="GO" id="GO:0005737">
    <property type="term" value="C:cytoplasm"/>
    <property type="evidence" value="ECO:0007669"/>
    <property type="project" value="UniProtKB-ARBA"/>
</dbReference>
<sequence>MKLSRATLLIAITASTTNAWTTHNHGPSRTRTFPLKSSTLEAPTATSASTSDSDSSAPSKRILTRFDRLKKSYKGLRNDVASDDLPFSYQDFEAAVAETSYSFERNAIVKGVCIEYDNGGCIVDIGAKASAFLPESEAALIQPMGTEIDDLVDLDKEMEFQIISEEDENGQLIVSLRRIQYREAWDAILEMQEKDEVMEAEVVSVNRGGAICLVQGLRAFLPGSHLAGQLATDDLIGQKLPLKFLEVNQENNKLVVSNRKAVVEAQMQDLSRGDLVTGIVRALKPYGAFVEVGGMSGLLHISQISYDRIDDLEKVLQPGMQVKCMIIDHDKVNGRIALSTKSLEPNPGDMLKNPQMVFEMAEESAAKYHAKMEEERKAREEAARDIVLGLGDSLDGLGDDLNGEEDSSSSSSDPLADVSDSLDSLLS</sequence>
<keyword evidence="5" id="KW-0732">Signal</keyword>
<feature type="compositionally biased region" description="Acidic residues" evidence="4">
    <location>
        <begin position="397"/>
        <end position="407"/>
    </location>
</feature>
<evidence type="ECO:0000259" key="6">
    <source>
        <dbReference type="PROSITE" id="PS50126"/>
    </source>
</evidence>
<dbReference type="GO" id="GO:1990904">
    <property type="term" value="C:ribonucleoprotein complex"/>
    <property type="evidence" value="ECO:0007669"/>
    <property type="project" value="UniProtKB-KW"/>
</dbReference>
<evidence type="ECO:0000256" key="1">
    <source>
        <dbReference type="ARBA" id="ARBA00022980"/>
    </source>
</evidence>